<organism evidence="10">
    <name type="scientific">Capitella teleta</name>
    <name type="common">Polychaete worm</name>
    <dbReference type="NCBI Taxonomy" id="283909"/>
    <lineage>
        <taxon>Eukaryota</taxon>
        <taxon>Metazoa</taxon>
        <taxon>Spiralia</taxon>
        <taxon>Lophotrochozoa</taxon>
        <taxon>Annelida</taxon>
        <taxon>Polychaeta</taxon>
        <taxon>Sedentaria</taxon>
        <taxon>Scolecida</taxon>
        <taxon>Capitellidae</taxon>
        <taxon>Capitella</taxon>
    </lineage>
</organism>
<dbReference type="EMBL" id="KB299620">
    <property type="protein sequence ID" value="ELU07714.1"/>
    <property type="molecule type" value="Genomic_DNA"/>
</dbReference>
<dbReference type="GO" id="GO:0030198">
    <property type="term" value="P:extracellular matrix organization"/>
    <property type="evidence" value="ECO:0007669"/>
    <property type="project" value="TreeGrafter"/>
</dbReference>
<keyword evidence="3" id="KW-0677">Repeat</keyword>
<proteinExistence type="predicted"/>
<dbReference type="SUPFAM" id="SSF47473">
    <property type="entry name" value="EF-hand"/>
    <property type="match status" value="1"/>
</dbReference>
<dbReference type="EMBL" id="AMQN01006943">
    <property type="status" value="NOT_ANNOTATED_CDS"/>
    <property type="molecule type" value="Genomic_DNA"/>
</dbReference>
<reference evidence="10 12" key="2">
    <citation type="journal article" date="2013" name="Nature">
        <title>Insights into bilaterian evolution from three spiralian genomes.</title>
        <authorList>
            <person name="Simakov O."/>
            <person name="Marletaz F."/>
            <person name="Cho S.J."/>
            <person name="Edsinger-Gonzales E."/>
            <person name="Havlak P."/>
            <person name="Hellsten U."/>
            <person name="Kuo D.H."/>
            <person name="Larsson T."/>
            <person name="Lv J."/>
            <person name="Arendt D."/>
            <person name="Savage R."/>
            <person name="Osoegawa K."/>
            <person name="de Jong P."/>
            <person name="Grimwood J."/>
            <person name="Chapman J.A."/>
            <person name="Shapiro H."/>
            <person name="Aerts A."/>
            <person name="Otillar R.P."/>
            <person name="Terry A.Y."/>
            <person name="Boore J.L."/>
            <person name="Grigoriev I.V."/>
            <person name="Lindberg D.R."/>
            <person name="Seaver E.C."/>
            <person name="Weisblat D.A."/>
            <person name="Putnam N.H."/>
            <person name="Rokhsar D.S."/>
        </authorList>
    </citation>
    <scope>NUCLEOTIDE SEQUENCE</scope>
    <source>
        <strain evidence="10 12">I ESC-2004</strain>
    </source>
</reference>
<evidence type="ECO:0000256" key="6">
    <source>
        <dbReference type="ARBA" id="ARBA00023180"/>
    </source>
</evidence>
<evidence type="ECO:0000256" key="4">
    <source>
        <dbReference type="ARBA" id="ARBA00022837"/>
    </source>
</evidence>
<evidence type="ECO:0000313" key="10">
    <source>
        <dbReference type="EMBL" id="ELU07714.1"/>
    </source>
</evidence>
<dbReference type="InterPro" id="IPR051950">
    <property type="entry name" value="Dev_reg/Prot_inhib"/>
</dbReference>
<keyword evidence="6" id="KW-0325">Glycoprotein</keyword>
<protein>
    <recommendedName>
        <fullName evidence="9">Thyroglobulin type-1 domain-containing protein</fullName>
    </recommendedName>
</protein>
<evidence type="ECO:0000256" key="7">
    <source>
        <dbReference type="PROSITE-ProRule" id="PRU00500"/>
    </source>
</evidence>
<dbReference type="InterPro" id="IPR018247">
    <property type="entry name" value="EF_Hand_1_Ca_BS"/>
</dbReference>
<comment type="subcellular location">
    <subcellularLocation>
        <location evidence="1">Secreted</location>
    </subcellularLocation>
</comment>
<comment type="caution">
    <text evidence="7">Lacks conserved residue(s) required for the propagation of feature annotation.</text>
</comment>
<dbReference type="CDD" id="cd16234">
    <property type="entry name" value="EFh_SPARC_SMOC"/>
    <property type="match status" value="1"/>
</dbReference>
<dbReference type="CDD" id="cd00191">
    <property type="entry name" value="TY"/>
    <property type="match status" value="1"/>
</dbReference>
<dbReference type="GO" id="GO:0005509">
    <property type="term" value="F:calcium ion binding"/>
    <property type="evidence" value="ECO:0007669"/>
    <property type="project" value="InterPro"/>
</dbReference>
<dbReference type="SUPFAM" id="SSF57610">
    <property type="entry name" value="Thyroglobulin type-1 domain"/>
    <property type="match status" value="1"/>
</dbReference>
<reference evidence="12" key="1">
    <citation type="submission" date="2012-12" db="EMBL/GenBank/DDBJ databases">
        <authorList>
            <person name="Hellsten U."/>
            <person name="Grimwood J."/>
            <person name="Chapman J.A."/>
            <person name="Shapiro H."/>
            <person name="Aerts A."/>
            <person name="Otillar R.P."/>
            <person name="Terry A.Y."/>
            <person name="Boore J.L."/>
            <person name="Simakov O."/>
            <person name="Marletaz F."/>
            <person name="Cho S.-J."/>
            <person name="Edsinger-Gonzales E."/>
            <person name="Havlak P."/>
            <person name="Kuo D.-H."/>
            <person name="Larsson T."/>
            <person name="Lv J."/>
            <person name="Arendt D."/>
            <person name="Savage R."/>
            <person name="Osoegawa K."/>
            <person name="de Jong P."/>
            <person name="Lindberg D.R."/>
            <person name="Seaver E.C."/>
            <person name="Weisblat D.A."/>
            <person name="Putnam N.H."/>
            <person name="Grigoriev I.V."/>
            <person name="Rokhsar D.S."/>
        </authorList>
    </citation>
    <scope>NUCLEOTIDE SEQUENCE</scope>
    <source>
        <strain evidence="12">I ESC-2004</strain>
    </source>
</reference>
<evidence type="ECO:0000256" key="3">
    <source>
        <dbReference type="ARBA" id="ARBA00022737"/>
    </source>
</evidence>
<feature type="disulfide bond" evidence="7">
    <location>
        <begin position="36"/>
        <end position="43"/>
    </location>
</feature>
<dbReference type="Pfam" id="PF00086">
    <property type="entry name" value="Thyroglobulin_1"/>
    <property type="match status" value="1"/>
</dbReference>
<dbReference type="Proteomes" id="UP000014760">
    <property type="component" value="Unassembled WGS sequence"/>
</dbReference>
<dbReference type="InterPro" id="IPR011992">
    <property type="entry name" value="EF-hand-dom_pair"/>
</dbReference>
<sequence length="220" mass="25380">MDRRDPESGIFIPECVPPDEGGTTSEGRVLYRREQCHKATKYCWCVDQDTGVPIPGLSTHNVMPDCDNINSKVFKGDSFDVGCPFPQKKRFLQELLDQLSTQMVEHAANVSAGSKIFEPNPEHSLEERAARWKLAVMDDNHNEVLERKELKNFKREIKRTQLLRKCSRNFVKYCDEDNDHSITINEWIECLGLNEEQQSTLPVNPKRQGPNPFKKFLRDS</sequence>
<dbReference type="GO" id="GO:0050840">
    <property type="term" value="F:extracellular matrix binding"/>
    <property type="evidence" value="ECO:0007669"/>
    <property type="project" value="TreeGrafter"/>
</dbReference>
<evidence type="ECO:0000256" key="1">
    <source>
        <dbReference type="ARBA" id="ARBA00004613"/>
    </source>
</evidence>
<dbReference type="OMA" id="RLSHICW"/>
<evidence type="ECO:0000313" key="11">
    <source>
        <dbReference type="EnsemblMetazoa" id="CapteP174358"/>
    </source>
</evidence>
<keyword evidence="5 7" id="KW-1015">Disulfide bond</keyword>
<dbReference type="Gene3D" id="4.10.800.10">
    <property type="entry name" value="Thyroglobulin type-1"/>
    <property type="match status" value="1"/>
</dbReference>
<keyword evidence="12" id="KW-1185">Reference proteome</keyword>
<dbReference type="InterPro" id="IPR036857">
    <property type="entry name" value="Thyroglobulin_1_sf"/>
</dbReference>
<dbReference type="InterPro" id="IPR000716">
    <property type="entry name" value="Thyroglobulin_1"/>
</dbReference>
<keyword evidence="2" id="KW-0964">Secreted</keyword>
<dbReference type="PROSITE" id="PS00018">
    <property type="entry name" value="EF_HAND_1"/>
    <property type="match status" value="1"/>
</dbReference>
<accession>R7UME9</accession>
<dbReference type="Gene3D" id="1.10.238.10">
    <property type="entry name" value="EF-hand"/>
    <property type="match status" value="1"/>
</dbReference>
<name>R7UME9_CAPTE</name>
<feature type="domain" description="Thyroglobulin type-1" evidence="9">
    <location>
        <begin position="1"/>
        <end position="66"/>
    </location>
</feature>
<evidence type="ECO:0000259" key="9">
    <source>
        <dbReference type="PROSITE" id="PS51162"/>
    </source>
</evidence>
<dbReference type="GO" id="GO:0005604">
    <property type="term" value="C:basement membrane"/>
    <property type="evidence" value="ECO:0007669"/>
    <property type="project" value="TreeGrafter"/>
</dbReference>
<dbReference type="PROSITE" id="PS51162">
    <property type="entry name" value="THYROGLOBULIN_1_2"/>
    <property type="match status" value="1"/>
</dbReference>
<dbReference type="GO" id="GO:0008201">
    <property type="term" value="F:heparin binding"/>
    <property type="evidence" value="ECO:0007669"/>
    <property type="project" value="TreeGrafter"/>
</dbReference>
<keyword evidence="4" id="KW-0106">Calcium</keyword>
<dbReference type="PANTHER" id="PTHR12352">
    <property type="entry name" value="SECRETED MODULAR CALCIUM-BINDING PROTEIN"/>
    <property type="match status" value="1"/>
</dbReference>
<evidence type="ECO:0000313" key="12">
    <source>
        <dbReference type="Proteomes" id="UP000014760"/>
    </source>
</evidence>
<gene>
    <name evidence="10" type="ORF">CAPTEDRAFT_174358</name>
</gene>
<dbReference type="SMART" id="SM00211">
    <property type="entry name" value="TY"/>
    <property type="match status" value="1"/>
</dbReference>
<dbReference type="InterPro" id="IPR019577">
    <property type="entry name" value="SPARC/Testican_Ca-bd-dom"/>
</dbReference>
<evidence type="ECO:0000256" key="2">
    <source>
        <dbReference type="ARBA" id="ARBA00022525"/>
    </source>
</evidence>
<dbReference type="EnsemblMetazoa" id="CapteT174358">
    <property type="protein sequence ID" value="CapteP174358"/>
    <property type="gene ID" value="CapteG174358"/>
</dbReference>
<feature type="region of interest" description="Disordered" evidence="8">
    <location>
        <begin position="201"/>
        <end position="220"/>
    </location>
</feature>
<dbReference type="GO" id="GO:0005615">
    <property type="term" value="C:extracellular space"/>
    <property type="evidence" value="ECO:0007669"/>
    <property type="project" value="TreeGrafter"/>
</dbReference>
<reference evidence="11" key="3">
    <citation type="submission" date="2015-06" db="UniProtKB">
        <authorList>
            <consortium name="EnsemblMetazoa"/>
        </authorList>
    </citation>
    <scope>IDENTIFICATION</scope>
</reference>
<dbReference type="AlphaFoldDB" id="R7UME9"/>
<dbReference type="HOGENOM" id="CLU_092459_0_0_1"/>
<dbReference type="PANTHER" id="PTHR12352:SF30">
    <property type="entry name" value="FI05255P"/>
    <property type="match status" value="1"/>
</dbReference>
<evidence type="ECO:0000256" key="5">
    <source>
        <dbReference type="ARBA" id="ARBA00023157"/>
    </source>
</evidence>
<dbReference type="Pfam" id="PF10591">
    <property type="entry name" value="SPARC_Ca_bdg"/>
    <property type="match status" value="1"/>
</dbReference>
<dbReference type="OrthoDB" id="5986054at2759"/>
<evidence type="ECO:0000256" key="8">
    <source>
        <dbReference type="SAM" id="MobiDB-lite"/>
    </source>
</evidence>